<organism evidence="2 3">
    <name type="scientific">Gracilibacillus kekensis</name>
    <dbReference type="NCBI Taxonomy" id="1027249"/>
    <lineage>
        <taxon>Bacteria</taxon>
        <taxon>Bacillati</taxon>
        <taxon>Bacillota</taxon>
        <taxon>Bacilli</taxon>
        <taxon>Bacillales</taxon>
        <taxon>Bacillaceae</taxon>
        <taxon>Gracilibacillus</taxon>
    </lineage>
</organism>
<evidence type="ECO:0008006" key="4">
    <source>
        <dbReference type="Google" id="ProtNLM"/>
    </source>
</evidence>
<evidence type="ECO:0000313" key="2">
    <source>
        <dbReference type="EMBL" id="SHN18015.1"/>
    </source>
</evidence>
<gene>
    <name evidence="2" type="ORF">SAMN05216179_2315</name>
</gene>
<protein>
    <recommendedName>
        <fullName evidence="4">DUF4260 domain-containing protein</fullName>
    </recommendedName>
</protein>
<evidence type="ECO:0000313" key="3">
    <source>
        <dbReference type="Proteomes" id="UP000184184"/>
    </source>
</evidence>
<dbReference type="Proteomes" id="UP000184184">
    <property type="component" value="Unassembled WGS sequence"/>
</dbReference>
<reference evidence="2 3" key="1">
    <citation type="submission" date="2016-11" db="EMBL/GenBank/DDBJ databases">
        <authorList>
            <person name="Jaros S."/>
            <person name="Januszkiewicz K."/>
            <person name="Wedrychowicz H."/>
        </authorList>
    </citation>
    <scope>NUCLEOTIDE SEQUENCE [LARGE SCALE GENOMIC DNA]</scope>
    <source>
        <strain evidence="2 3">CGMCC 1.10681</strain>
    </source>
</reference>
<feature type="transmembrane region" description="Helical" evidence="1">
    <location>
        <begin position="7"/>
        <end position="25"/>
    </location>
</feature>
<dbReference type="STRING" id="1027249.SAMN05216179_2315"/>
<dbReference type="AlphaFoldDB" id="A0A1M7PL60"/>
<dbReference type="InterPro" id="IPR025356">
    <property type="entry name" value="DUF4260"/>
</dbReference>
<keyword evidence="1" id="KW-0472">Membrane</keyword>
<accession>A0A1M7PL60</accession>
<keyword evidence="1" id="KW-0812">Transmembrane</keyword>
<dbReference type="Pfam" id="PF14079">
    <property type="entry name" value="DUF4260"/>
    <property type="match status" value="1"/>
</dbReference>
<dbReference type="EMBL" id="FRCZ01000004">
    <property type="protein sequence ID" value="SHN18015.1"/>
    <property type="molecule type" value="Genomic_DNA"/>
</dbReference>
<keyword evidence="1" id="KW-1133">Transmembrane helix</keyword>
<sequence length="118" mass="13575">MINMNKILLHVEGLAILLLSLYGYFYFGFSWIWFFILLLSPDIFMLGYLINNKVGSMVYNFIHTLSVAILIFLIGIFLSNSIFLAAGLILSSHIGMDRMFGYGLKYPTHFKDTHLNRV</sequence>
<keyword evidence="3" id="KW-1185">Reference proteome</keyword>
<feature type="transmembrane region" description="Helical" evidence="1">
    <location>
        <begin position="62"/>
        <end position="90"/>
    </location>
</feature>
<evidence type="ECO:0000256" key="1">
    <source>
        <dbReference type="SAM" id="Phobius"/>
    </source>
</evidence>
<proteinExistence type="predicted"/>
<name>A0A1M7PL60_9BACI</name>